<feature type="binding site" evidence="1">
    <location>
        <position position="213"/>
    </location>
    <ligand>
        <name>Zn(2+)</name>
        <dbReference type="ChEBI" id="CHEBI:29105"/>
    </ligand>
</feature>
<comment type="catalytic activity">
    <reaction evidence="1">
        <text>beta-D-GlcNAc-(1-&gt;4)-Mur2Ac(oyl-L-Ala-gamma-D-O-P-Glu-L-Lys-D-Ala-D-Ala)-di-trans,octa-cis-undecaprenyl diphosphate + NH4(+) = beta-D-GlcNAc-(1-&gt;4)-Mur2Ac(oyl-L-Ala-D-isoglutaminyl-L-Lys-D-Ala-D-Ala)-di-trans,octa-cis-undecaprenyl diphosphate + phosphate + H(+)</text>
        <dbReference type="Rhea" id="RHEA:57932"/>
        <dbReference type="ChEBI" id="CHEBI:15378"/>
        <dbReference type="ChEBI" id="CHEBI:28938"/>
        <dbReference type="ChEBI" id="CHEBI:43474"/>
        <dbReference type="ChEBI" id="CHEBI:62233"/>
        <dbReference type="ChEBI" id="CHEBI:143132"/>
    </reaction>
</comment>
<dbReference type="Proteomes" id="UP000195781">
    <property type="component" value="Unassembled WGS sequence"/>
</dbReference>
<accession>A0A1Y3Y2M7</accession>
<sequence length="467" mass="50074">MSKPLRFHVALWASKATAFALKVAHRSGGQLPGVVALRLCPDFLSYVGVPAHTVFVTGTNGKTTTTSLIADLLGASGKQPLINRAGGNVTAGIASTLFKDATIGGRARRDHAVLELDERCAKQVFSHITPELIVVTNLYRDTFTRNAHVGYVADILSKSLPAASKLVLNADDLISGRLAPQCERRVYFSLDELPGDTRAPEGIVNDLNACPVCGGRLVYDYCHLGHVGRVRCASCGLENPPAAYEAVDVDPDAQLITVRENAAPGTPSSRYHFSAGSVSDLYNLLAAITAARELGLSAQEIASALEGGVGVVASRYSEVVAGGKRLVRIASKGENGMACSRGFANIRREPGSKAVVLMLEDYYMAKDPTSTEFIGWFYETDFEYLADPSIAQVVITGVRSEDMMLRALLAGIDPAKIARAKDGIEAAQVVDWQHVDAVYYSHAIHNEHVAEESRNHLARLIEGKEAA</sequence>
<evidence type="ECO:0000259" key="3">
    <source>
        <dbReference type="Pfam" id="PF08353"/>
    </source>
</evidence>
<dbReference type="EC" id="6.3.5.13" evidence="1"/>
<comment type="subunit">
    <text evidence="1">Forms a heterodimer with GatD.</text>
</comment>
<dbReference type="RefSeq" id="WP_094335548.1">
    <property type="nucleotide sequence ID" value="NZ_NFIE01000011.1"/>
</dbReference>
<keyword evidence="1" id="KW-0067">ATP-binding</keyword>
<dbReference type="HAMAP" id="MF_02214">
    <property type="entry name" value="Lipid_II_synth_MurT"/>
    <property type="match status" value="1"/>
</dbReference>
<proteinExistence type="inferred from homology"/>
<feature type="binding site" evidence="1">
    <location>
        <position position="210"/>
    </location>
    <ligand>
        <name>Zn(2+)</name>
        <dbReference type="ChEBI" id="CHEBI:29105"/>
    </ligand>
</feature>
<keyword evidence="1" id="KW-0436">Ligase</keyword>
<dbReference type="SUPFAM" id="SSF53623">
    <property type="entry name" value="MurD-like peptide ligases, catalytic domain"/>
    <property type="match status" value="1"/>
</dbReference>
<keyword evidence="1" id="KW-0961">Cell wall biogenesis/degradation</keyword>
<reference evidence="5" key="1">
    <citation type="submission" date="2017-04" db="EMBL/GenBank/DDBJ databases">
        <title>Function of individual gut microbiota members based on whole genome sequencing of pure cultures obtained from chicken caecum.</title>
        <authorList>
            <person name="Medvecky M."/>
            <person name="Cejkova D."/>
            <person name="Polansky O."/>
            <person name="Karasova D."/>
            <person name="Kubasova T."/>
            <person name="Cizek A."/>
            <person name="Rychlik I."/>
        </authorList>
    </citation>
    <scope>NUCLEOTIDE SEQUENCE [LARGE SCALE GENOMIC DNA]</scope>
    <source>
        <strain evidence="5">An5</strain>
    </source>
</reference>
<protein>
    <recommendedName>
        <fullName evidence="1">Lipid II isoglutaminyl synthase (glutamine-hydrolyzing) subunit MurT</fullName>
        <ecNumber evidence="1">6.3.5.13</ecNumber>
    </recommendedName>
</protein>
<dbReference type="UniPathway" id="UPA00219"/>
<dbReference type="InterPro" id="IPR036565">
    <property type="entry name" value="Mur-like_cat_sf"/>
</dbReference>
<dbReference type="EMBL" id="NFIE01000011">
    <property type="protein sequence ID" value="OUN88580.1"/>
    <property type="molecule type" value="Genomic_DNA"/>
</dbReference>
<dbReference type="GO" id="GO:0008360">
    <property type="term" value="P:regulation of cell shape"/>
    <property type="evidence" value="ECO:0007669"/>
    <property type="project" value="UniProtKB-KW"/>
</dbReference>
<keyword evidence="1" id="KW-0479">Metal-binding</keyword>
<gene>
    <name evidence="1" type="primary">murT</name>
    <name evidence="4" type="ORF">B5G02_05855</name>
</gene>
<keyword evidence="1" id="KW-0573">Peptidoglycan synthesis</keyword>
<feature type="domain" description="Lipid II isoglutaminyl synthase (glutamine-hydrolyzing) subunit MurT C-terminal" evidence="3">
    <location>
        <begin position="335"/>
        <end position="426"/>
    </location>
</feature>
<dbReference type="Gene3D" id="3.40.1190.10">
    <property type="entry name" value="Mur-like, catalytic domain"/>
    <property type="match status" value="1"/>
</dbReference>
<dbReference type="PANTHER" id="PTHR23135:SF7">
    <property type="entry name" value="LIPID II ISOGLUTAMINYL SYNTHASE (GLUTAMINE-HYDROLYZING) SUBUNIT MURT"/>
    <property type="match status" value="1"/>
</dbReference>
<dbReference type="GO" id="GO:0071555">
    <property type="term" value="P:cell wall organization"/>
    <property type="evidence" value="ECO:0007669"/>
    <property type="project" value="UniProtKB-KW"/>
</dbReference>
<dbReference type="OrthoDB" id="9803907at2"/>
<dbReference type="GO" id="GO:0005524">
    <property type="term" value="F:ATP binding"/>
    <property type="evidence" value="ECO:0007669"/>
    <property type="project" value="UniProtKB-UniRule"/>
</dbReference>
<comment type="caution">
    <text evidence="1">Lacks conserved residue(s) required for the propagation of feature annotation.</text>
</comment>
<comment type="catalytic activity">
    <reaction evidence="1">
        <text>beta-D-GlcNAc-(1-&gt;4)-Mur2Ac(oyl-L-Ala-gamma-D-Glu-L-Lys-D-Ala-D-Ala)-di-trans,octa-cis-undecaprenyl diphosphate + L-glutamine + ATP + H2O = beta-D-GlcNAc-(1-&gt;4)-Mur2Ac(oyl-L-Ala-D-isoglutaminyl-L-Lys-D-Ala-D-Ala)-di-trans,octa-cis-undecaprenyl diphosphate + L-glutamate + ADP + phosphate + H(+)</text>
        <dbReference type="Rhea" id="RHEA:57928"/>
        <dbReference type="ChEBI" id="CHEBI:15377"/>
        <dbReference type="ChEBI" id="CHEBI:15378"/>
        <dbReference type="ChEBI" id="CHEBI:29985"/>
        <dbReference type="ChEBI" id="CHEBI:30616"/>
        <dbReference type="ChEBI" id="CHEBI:43474"/>
        <dbReference type="ChEBI" id="CHEBI:58359"/>
        <dbReference type="ChEBI" id="CHEBI:60033"/>
        <dbReference type="ChEBI" id="CHEBI:62233"/>
        <dbReference type="ChEBI" id="CHEBI:456216"/>
        <dbReference type="EC" id="6.3.5.13"/>
    </reaction>
</comment>
<feature type="binding site" evidence="1">
    <location>
        <position position="232"/>
    </location>
    <ligand>
        <name>Zn(2+)</name>
        <dbReference type="ChEBI" id="CHEBI:29105"/>
    </ligand>
</feature>
<evidence type="ECO:0000313" key="5">
    <source>
        <dbReference type="Proteomes" id="UP000195781"/>
    </source>
</evidence>
<evidence type="ECO:0000313" key="4">
    <source>
        <dbReference type="EMBL" id="OUN88580.1"/>
    </source>
</evidence>
<dbReference type="InterPro" id="IPR013564">
    <property type="entry name" value="MurT_C"/>
</dbReference>
<dbReference type="GO" id="GO:0009252">
    <property type="term" value="P:peptidoglycan biosynthetic process"/>
    <property type="evidence" value="ECO:0007669"/>
    <property type="project" value="UniProtKB-UniRule"/>
</dbReference>
<dbReference type="InterPro" id="IPR043703">
    <property type="entry name" value="Lipid_II_synth_MurT"/>
</dbReference>
<name>A0A1Y3Y2M7_9ACTN</name>
<comment type="similarity">
    <text evidence="1">Belongs to the MurCDEF family. MurT subfamily.</text>
</comment>
<feature type="binding site" evidence="1">
    <location>
        <position position="235"/>
    </location>
    <ligand>
        <name>Zn(2+)</name>
        <dbReference type="ChEBI" id="CHEBI:29105"/>
    </ligand>
</feature>
<comment type="pathway">
    <text evidence="1">Cell wall biogenesis; peptidoglycan biosynthesis.</text>
</comment>
<dbReference type="InterPro" id="IPR013221">
    <property type="entry name" value="Mur_ligase_cen"/>
</dbReference>
<dbReference type="PANTHER" id="PTHR23135">
    <property type="entry name" value="MUR LIGASE FAMILY MEMBER"/>
    <property type="match status" value="1"/>
</dbReference>
<keyword evidence="1" id="KW-0862">Zinc</keyword>
<dbReference type="Pfam" id="PF08353">
    <property type="entry name" value="MurT_C"/>
    <property type="match status" value="1"/>
</dbReference>
<keyword evidence="1" id="KW-0133">Cell shape</keyword>
<dbReference type="Pfam" id="PF08245">
    <property type="entry name" value="Mur_ligase_M"/>
    <property type="match status" value="1"/>
</dbReference>
<evidence type="ECO:0000256" key="1">
    <source>
        <dbReference type="HAMAP-Rule" id="MF_02214"/>
    </source>
</evidence>
<evidence type="ECO:0000259" key="2">
    <source>
        <dbReference type="Pfam" id="PF08245"/>
    </source>
</evidence>
<comment type="catalytic activity">
    <reaction evidence="1">
        <text>beta-D-GlcNAc-(1-&gt;4)-Mur2Ac(oyl-L-Ala-gamma-D-Glu-L-Lys-D-Ala-D-Ala)-di-trans,octa-cis-undecaprenyl diphosphate + ATP = beta-D-GlcNAc-(1-&gt;4)-Mur2Ac(oyl-L-Ala-gamma-D-O-P-Glu-L-Lys-D-Ala-D-Ala)-di-trans,octa-cis-undecaprenyl diphosphate + ADP</text>
        <dbReference type="Rhea" id="RHEA:59488"/>
        <dbReference type="ChEBI" id="CHEBI:30616"/>
        <dbReference type="ChEBI" id="CHEBI:60033"/>
        <dbReference type="ChEBI" id="CHEBI:143132"/>
        <dbReference type="ChEBI" id="CHEBI:456216"/>
    </reaction>
</comment>
<keyword evidence="5" id="KW-1185">Reference proteome</keyword>
<dbReference type="GO" id="GO:0140282">
    <property type="term" value="F:carbon-nitrogen ligase activity on lipid II"/>
    <property type="evidence" value="ECO:0007669"/>
    <property type="project" value="UniProtKB-UniRule"/>
</dbReference>
<dbReference type="GO" id="GO:0016881">
    <property type="term" value="F:acid-amino acid ligase activity"/>
    <property type="evidence" value="ECO:0007669"/>
    <property type="project" value="InterPro"/>
</dbReference>
<keyword evidence="1" id="KW-0547">Nucleotide-binding</keyword>
<dbReference type="AlphaFoldDB" id="A0A1Y3Y2M7"/>
<organism evidence="4 5">
    <name type="scientific">[Collinsella] massiliensis</name>
    <dbReference type="NCBI Taxonomy" id="1232426"/>
    <lineage>
        <taxon>Bacteria</taxon>
        <taxon>Bacillati</taxon>
        <taxon>Actinomycetota</taxon>
        <taxon>Coriobacteriia</taxon>
        <taxon>Coriobacteriales</taxon>
        <taxon>Coriobacteriaceae</taxon>
        <taxon>Enorma</taxon>
    </lineage>
</organism>
<comment type="caution">
    <text evidence="4">The sequence shown here is derived from an EMBL/GenBank/DDBJ whole genome shotgun (WGS) entry which is preliminary data.</text>
</comment>
<dbReference type="GO" id="GO:0008270">
    <property type="term" value="F:zinc ion binding"/>
    <property type="evidence" value="ECO:0007669"/>
    <property type="project" value="UniProtKB-UniRule"/>
</dbReference>
<comment type="function">
    <text evidence="1">The lipid II isoglutaminyl synthase complex catalyzes the formation of alpha-D-isoglutamine in the cell wall lipid II stem peptide. The MurT subunit catalyzes the ATP-dependent amidation of D-glutamate residue of lipid II, converting it to an isoglutamine residue.</text>
</comment>
<feature type="domain" description="Mur ligase central" evidence="2">
    <location>
        <begin position="56"/>
        <end position="181"/>
    </location>
</feature>